<sequence length="82" mass="9563">MDTIDTICLSKVTEPVKMPLDAFKPAQLMSRLAHRLLAPLALWIEKRESRWTLRDLTDEQLCDIGLTRSEARTEVNKSFFWD</sequence>
<gene>
    <name evidence="2" type="ORF">RRH01S_01_06850</name>
</gene>
<name>A0AA87U264_RHIRH</name>
<dbReference type="InterPro" id="IPR009506">
    <property type="entry name" value="YjiS-like"/>
</dbReference>
<proteinExistence type="predicted"/>
<dbReference type="RefSeq" id="WP_042469938.1">
    <property type="nucleotide sequence ID" value="NZ_BAYX01000001.1"/>
</dbReference>
<dbReference type="AlphaFoldDB" id="A0AA87U264"/>
<dbReference type="Pfam" id="PF06568">
    <property type="entry name" value="YjiS-like"/>
    <property type="match status" value="1"/>
</dbReference>
<dbReference type="Proteomes" id="UP000026941">
    <property type="component" value="Unassembled WGS sequence"/>
</dbReference>
<accession>A0AA87U264</accession>
<evidence type="ECO:0000313" key="3">
    <source>
        <dbReference type="Proteomes" id="UP000026941"/>
    </source>
</evidence>
<protein>
    <recommendedName>
        <fullName evidence="1">YjiS-like domain-containing protein</fullName>
    </recommendedName>
</protein>
<dbReference type="EMBL" id="BAYX01000001">
    <property type="protein sequence ID" value="GAJ91211.1"/>
    <property type="molecule type" value="Genomic_DNA"/>
</dbReference>
<evidence type="ECO:0000259" key="1">
    <source>
        <dbReference type="Pfam" id="PF06568"/>
    </source>
</evidence>
<reference evidence="2 3" key="1">
    <citation type="submission" date="2014-05" db="EMBL/GenBank/DDBJ databases">
        <title>Whole genome shotgun sequence of Rhizobium rhizogenes NBRC 13257.</title>
        <authorList>
            <person name="Katano-Makiyama Y."/>
            <person name="Hosoyama A."/>
            <person name="Hashimoto M."/>
            <person name="Hosoyama Y."/>
            <person name="Noguchi M."/>
            <person name="Tsuchikane K."/>
            <person name="Kimura A."/>
            <person name="Ohji S."/>
            <person name="Ichikawa N."/>
            <person name="Yamazoe A."/>
            <person name="Fujita N."/>
        </authorList>
    </citation>
    <scope>NUCLEOTIDE SEQUENCE [LARGE SCALE GENOMIC DNA]</scope>
    <source>
        <strain evidence="2 3">NBRC 13257</strain>
    </source>
</reference>
<evidence type="ECO:0000313" key="2">
    <source>
        <dbReference type="EMBL" id="GAJ91211.1"/>
    </source>
</evidence>
<comment type="caution">
    <text evidence="2">The sequence shown here is derived from an EMBL/GenBank/DDBJ whole genome shotgun (WGS) entry which is preliminary data.</text>
</comment>
<dbReference type="GeneID" id="86848600"/>
<organism evidence="2 3">
    <name type="scientific">Rhizobium rhizogenes NBRC 13257</name>
    <dbReference type="NCBI Taxonomy" id="1220581"/>
    <lineage>
        <taxon>Bacteria</taxon>
        <taxon>Pseudomonadati</taxon>
        <taxon>Pseudomonadota</taxon>
        <taxon>Alphaproteobacteria</taxon>
        <taxon>Hyphomicrobiales</taxon>
        <taxon>Rhizobiaceae</taxon>
        <taxon>Rhizobium/Agrobacterium group</taxon>
        <taxon>Rhizobium</taxon>
    </lineage>
</organism>
<feature type="domain" description="YjiS-like" evidence="1">
    <location>
        <begin position="40"/>
        <end position="72"/>
    </location>
</feature>